<evidence type="ECO:0000256" key="3">
    <source>
        <dbReference type="ARBA" id="ARBA00022679"/>
    </source>
</evidence>
<keyword evidence="6 8" id="KW-0012">Acyltransferase</keyword>
<dbReference type="Gene3D" id="3.40.1390.10">
    <property type="entry name" value="MurE/MurF, N-terminal domain"/>
    <property type="match status" value="1"/>
</dbReference>
<dbReference type="EC" id="2.3.1.191" evidence="8"/>
<keyword evidence="1" id="KW-0444">Lipid biosynthesis</keyword>
<dbReference type="GO" id="GO:0016410">
    <property type="term" value="F:N-acyltransferase activity"/>
    <property type="evidence" value="ECO:0007669"/>
    <property type="project" value="InterPro"/>
</dbReference>
<dbReference type="CDD" id="cd03352">
    <property type="entry name" value="LbH_LpxD"/>
    <property type="match status" value="1"/>
</dbReference>
<evidence type="ECO:0000313" key="8">
    <source>
        <dbReference type="EMBL" id="KAA5533768.1"/>
    </source>
</evidence>
<dbReference type="AlphaFoldDB" id="A0A5M6CEZ3"/>
<dbReference type="GO" id="GO:0016020">
    <property type="term" value="C:membrane"/>
    <property type="evidence" value="ECO:0007669"/>
    <property type="project" value="GOC"/>
</dbReference>
<comment type="caution">
    <text evidence="8">The sequence shown here is derived from an EMBL/GenBank/DDBJ whole genome shotgun (WGS) entry which is preliminary data.</text>
</comment>
<dbReference type="InterPro" id="IPR020573">
    <property type="entry name" value="UDP_GlcNAc_AcTrfase_non-rep"/>
</dbReference>
<keyword evidence="3 8" id="KW-0808">Transferase</keyword>
<dbReference type="GO" id="GO:0103118">
    <property type="term" value="F:UDP-3-O-[(3R)-3-hydroxyacyl]-glucosamine N-acyltransferase activity"/>
    <property type="evidence" value="ECO:0007669"/>
    <property type="project" value="UniProtKB-EC"/>
</dbReference>
<dbReference type="SUPFAM" id="SSF51161">
    <property type="entry name" value="Trimeric LpxA-like enzymes"/>
    <property type="match status" value="1"/>
</dbReference>
<keyword evidence="4" id="KW-0677">Repeat</keyword>
<feature type="domain" description="UDP-3-O-[3-hydroxymyristoyl] glucosamine N-acyltransferase non-repeat region" evidence="7">
    <location>
        <begin position="26"/>
        <end position="94"/>
    </location>
</feature>
<protein>
    <submittedName>
        <fullName evidence="8">UDP-3-O-(3-hydroxymyristoyl)glucosamine N-acyltransferase</fullName>
        <ecNumber evidence="8">2.3.1.191</ecNumber>
    </submittedName>
</protein>
<keyword evidence="5" id="KW-0443">Lipid metabolism</keyword>
<sequence>MNFTVEDIKPIVKECIVEGNETIIFNNVKPIDEANETSLAWISSQRADKEDLIKNTKARVIICDNDFVIYDDAEKKLKCFIRVKNPRLSFLRIVSALFEHKILPSIHATAVIHNEAVIGKNAYIGPNTVIGKSVIGENAVIFGNVFIYDDVIIGNQVVINAGVTIGSSGFGYSENEEGNLERFPHIGGVIIGDNVEIGANCSIDRGTLGNTILGNDVKLDNLVHVAHNVKIGNRCLLPAACMISGSVDIGDDVWIGPNSSISSNIKIENKGFITIGAVVTKNVAFNEKVTGNFAIPHEQFIKNLKRQD</sequence>
<evidence type="ECO:0000256" key="2">
    <source>
        <dbReference type="ARBA" id="ARBA00022556"/>
    </source>
</evidence>
<evidence type="ECO:0000256" key="5">
    <source>
        <dbReference type="ARBA" id="ARBA00023098"/>
    </source>
</evidence>
<evidence type="ECO:0000313" key="9">
    <source>
        <dbReference type="Proteomes" id="UP000323632"/>
    </source>
</evidence>
<dbReference type="Gene3D" id="2.160.10.10">
    <property type="entry name" value="Hexapeptide repeat proteins"/>
    <property type="match status" value="1"/>
</dbReference>
<dbReference type="Pfam" id="PF04613">
    <property type="entry name" value="LpxD"/>
    <property type="match status" value="1"/>
</dbReference>
<evidence type="ECO:0000256" key="4">
    <source>
        <dbReference type="ARBA" id="ARBA00022737"/>
    </source>
</evidence>
<dbReference type="InterPro" id="IPR007691">
    <property type="entry name" value="LpxD"/>
</dbReference>
<dbReference type="PANTHER" id="PTHR43378:SF2">
    <property type="entry name" value="UDP-3-O-ACYLGLUCOSAMINE N-ACYLTRANSFERASE 1, MITOCHONDRIAL-RELATED"/>
    <property type="match status" value="1"/>
</dbReference>
<dbReference type="GO" id="GO:0009245">
    <property type="term" value="P:lipid A biosynthetic process"/>
    <property type="evidence" value="ECO:0007669"/>
    <property type="project" value="UniProtKB-KW"/>
</dbReference>
<dbReference type="InterPro" id="IPR001451">
    <property type="entry name" value="Hexapep"/>
</dbReference>
<reference evidence="8 9" key="1">
    <citation type="submission" date="2019-09" db="EMBL/GenBank/DDBJ databases">
        <title>Genome sequence and assembly of Taibaiella sp.</title>
        <authorList>
            <person name="Chhetri G."/>
        </authorList>
    </citation>
    <scope>NUCLEOTIDE SEQUENCE [LARGE SCALE GENOMIC DNA]</scope>
    <source>
        <strain evidence="8 9">KVB11</strain>
    </source>
</reference>
<dbReference type="NCBIfam" id="NF002060">
    <property type="entry name" value="PRK00892.1"/>
    <property type="match status" value="1"/>
</dbReference>
<dbReference type="Proteomes" id="UP000323632">
    <property type="component" value="Unassembled WGS sequence"/>
</dbReference>
<dbReference type="Pfam" id="PF00132">
    <property type="entry name" value="Hexapep"/>
    <property type="match status" value="2"/>
</dbReference>
<keyword evidence="2" id="KW-0441">Lipid A biosynthesis</keyword>
<dbReference type="EMBL" id="VWSH01000003">
    <property type="protein sequence ID" value="KAA5533768.1"/>
    <property type="molecule type" value="Genomic_DNA"/>
</dbReference>
<gene>
    <name evidence="8" type="ORF">F0919_14650</name>
</gene>
<dbReference type="InterPro" id="IPR011004">
    <property type="entry name" value="Trimer_LpxA-like_sf"/>
</dbReference>
<evidence type="ECO:0000256" key="1">
    <source>
        <dbReference type="ARBA" id="ARBA00022516"/>
    </source>
</evidence>
<keyword evidence="9" id="KW-1185">Reference proteome</keyword>
<evidence type="ECO:0000256" key="6">
    <source>
        <dbReference type="ARBA" id="ARBA00023315"/>
    </source>
</evidence>
<dbReference type="RefSeq" id="WP_150033514.1">
    <property type="nucleotide sequence ID" value="NZ_VWSH01000003.1"/>
</dbReference>
<accession>A0A5M6CEZ3</accession>
<organism evidence="8 9">
    <name type="scientific">Taibaiella lutea</name>
    <dbReference type="NCBI Taxonomy" id="2608001"/>
    <lineage>
        <taxon>Bacteria</taxon>
        <taxon>Pseudomonadati</taxon>
        <taxon>Bacteroidota</taxon>
        <taxon>Chitinophagia</taxon>
        <taxon>Chitinophagales</taxon>
        <taxon>Chitinophagaceae</taxon>
        <taxon>Taibaiella</taxon>
    </lineage>
</organism>
<proteinExistence type="predicted"/>
<evidence type="ECO:0000259" key="7">
    <source>
        <dbReference type="Pfam" id="PF04613"/>
    </source>
</evidence>
<name>A0A5M6CEZ3_9BACT</name>
<dbReference type="PANTHER" id="PTHR43378">
    <property type="entry name" value="UDP-3-O-ACYLGLUCOSAMINE N-ACYLTRANSFERASE"/>
    <property type="match status" value="1"/>
</dbReference>